<protein>
    <recommendedName>
        <fullName evidence="2">histidine kinase</fullName>
        <ecNumber evidence="2">2.7.13.3</ecNumber>
    </recommendedName>
</protein>
<organism evidence="13 14">
    <name type="scientific">Mariniflexile aquimaris</name>
    <dbReference type="NCBI Taxonomy" id="881009"/>
    <lineage>
        <taxon>Bacteria</taxon>
        <taxon>Pseudomonadati</taxon>
        <taxon>Bacteroidota</taxon>
        <taxon>Flavobacteriia</taxon>
        <taxon>Flavobacteriales</taxon>
        <taxon>Flavobacteriaceae</taxon>
        <taxon>Mariniflexile</taxon>
    </lineage>
</organism>
<evidence type="ECO:0000256" key="1">
    <source>
        <dbReference type="ARBA" id="ARBA00000085"/>
    </source>
</evidence>
<dbReference type="PANTHER" id="PTHR43547:SF2">
    <property type="entry name" value="HYBRID SIGNAL TRANSDUCTION HISTIDINE KINASE C"/>
    <property type="match status" value="1"/>
</dbReference>
<keyword evidence="4" id="KW-0805">Transcription regulation</keyword>
<evidence type="ECO:0000256" key="6">
    <source>
        <dbReference type="ARBA" id="ARBA00023163"/>
    </source>
</evidence>
<feature type="domain" description="Response regulatory" evidence="12">
    <location>
        <begin position="1098"/>
        <end position="1213"/>
    </location>
</feature>
<evidence type="ECO:0000259" key="10">
    <source>
        <dbReference type="PROSITE" id="PS01124"/>
    </source>
</evidence>
<evidence type="ECO:0000256" key="3">
    <source>
        <dbReference type="ARBA" id="ARBA00022553"/>
    </source>
</evidence>
<dbReference type="RefSeq" id="WP_379940920.1">
    <property type="nucleotide sequence ID" value="NZ_JBHTIB010000008.1"/>
</dbReference>
<feature type="chain" id="PRO_5045299931" description="histidine kinase" evidence="9">
    <location>
        <begin position="20"/>
        <end position="1348"/>
    </location>
</feature>
<dbReference type="InterPro" id="IPR036890">
    <property type="entry name" value="HATPase_C_sf"/>
</dbReference>
<dbReference type="InterPro" id="IPR015943">
    <property type="entry name" value="WD40/YVTN_repeat-like_dom_sf"/>
</dbReference>
<feature type="signal peptide" evidence="9">
    <location>
        <begin position="1"/>
        <end position="19"/>
    </location>
</feature>
<dbReference type="SMART" id="SM00342">
    <property type="entry name" value="HTH_ARAC"/>
    <property type="match status" value="1"/>
</dbReference>
<dbReference type="SUPFAM" id="SSF55874">
    <property type="entry name" value="ATPase domain of HSP90 chaperone/DNA topoisomerase II/histidine kinase"/>
    <property type="match status" value="1"/>
</dbReference>
<dbReference type="Gene3D" id="2.130.10.10">
    <property type="entry name" value="YVTN repeat-like/Quinoprotein amine dehydrogenase"/>
    <property type="match status" value="2"/>
</dbReference>
<dbReference type="Pfam" id="PF00072">
    <property type="entry name" value="Response_reg"/>
    <property type="match status" value="1"/>
</dbReference>
<dbReference type="EMBL" id="JBHTIB010000008">
    <property type="protein sequence ID" value="MFD0835629.1"/>
    <property type="molecule type" value="Genomic_DNA"/>
</dbReference>
<evidence type="ECO:0000313" key="13">
    <source>
        <dbReference type="EMBL" id="MFD0835629.1"/>
    </source>
</evidence>
<dbReference type="CDD" id="cd17574">
    <property type="entry name" value="REC_OmpR"/>
    <property type="match status" value="1"/>
</dbReference>
<dbReference type="Gene3D" id="1.10.10.60">
    <property type="entry name" value="Homeodomain-like"/>
    <property type="match status" value="1"/>
</dbReference>
<keyword evidence="8" id="KW-0812">Transmembrane</keyword>
<dbReference type="InterPro" id="IPR018062">
    <property type="entry name" value="HTH_AraC-typ_CS"/>
</dbReference>
<feature type="modified residue" description="4-aspartylphosphate" evidence="7">
    <location>
        <position position="1146"/>
    </location>
</feature>
<evidence type="ECO:0000259" key="11">
    <source>
        <dbReference type="PROSITE" id="PS50109"/>
    </source>
</evidence>
<dbReference type="PROSITE" id="PS00041">
    <property type="entry name" value="HTH_ARAC_FAMILY_1"/>
    <property type="match status" value="1"/>
</dbReference>
<dbReference type="PANTHER" id="PTHR43547">
    <property type="entry name" value="TWO-COMPONENT HISTIDINE KINASE"/>
    <property type="match status" value="1"/>
</dbReference>
<feature type="domain" description="HTH araC/xylS-type" evidence="10">
    <location>
        <begin position="1245"/>
        <end position="1344"/>
    </location>
</feature>
<dbReference type="Proteomes" id="UP001597011">
    <property type="component" value="Unassembled WGS sequence"/>
</dbReference>
<dbReference type="Pfam" id="PF00512">
    <property type="entry name" value="HisKA"/>
    <property type="match status" value="1"/>
</dbReference>
<dbReference type="Gene3D" id="3.40.50.2300">
    <property type="match status" value="1"/>
</dbReference>
<evidence type="ECO:0000256" key="7">
    <source>
        <dbReference type="PROSITE-ProRule" id="PRU00169"/>
    </source>
</evidence>
<evidence type="ECO:0000259" key="12">
    <source>
        <dbReference type="PROSITE" id="PS50110"/>
    </source>
</evidence>
<keyword evidence="6" id="KW-0804">Transcription</keyword>
<dbReference type="Pfam" id="PF02518">
    <property type="entry name" value="HATPase_c"/>
    <property type="match status" value="1"/>
</dbReference>
<dbReference type="InterPro" id="IPR013783">
    <property type="entry name" value="Ig-like_fold"/>
</dbReference>
<keyword evidence="8" id="KW-0472">Membrane</keyword>
<dbReference type="SUPFAM" id="SSF52172">
    <property type="entry name" value="CheY-like"/>
    <property type="match status" value="1"/>
</dbReference>
<dbReference type="SUPFAM" id="SSF46689">
    <property type="entry name" value="Homeodomain-like"/>
    <property type="match status" value="1"/>
</dbReference>
<reference evidence="14" key="1">
    <citation type="journal article" date="2019" name="Int. J. Syst. Evol. Microbiol.">
        <title>The Global Catalogue of Microorganisms (GCM) 10K type strain sequencing project: providing services to taxonomists for standard genome sequencing and annotation.</title>
        <authorList>
            <consortium name="The Broad Institute Genomics Platform"/>
            <consortium name="The Broad Institute Genome Sequencing Center for Infectious Disease"/>
            <person name="Wu L."/>
            <person name="Ma J."/>
        </authorList>
    </citation>
    <scope>NUCLEOTIDE SEQUENCE [LARGE SCALE GENOMIC DNA]</scope>
    <source>
        <strain evidence="14">CCUG 60529</strain>
    </source>
</reference>
<dbReference type="InterPro" id="IPR003594">
    <property type="entry name" value="HATPase_dom"/>
</dbReference>
<name>A0ABW3BT08_9FLAO</name>
<comment type="catalytic activity">
    <reaction evidence="1">
        <text>ATP + protein L-histidine = ADP + protein N-phospho-L-histidine.</text>
        <dbReference type="EC" id="2.7.13.3"/>
    </reaction>
</comment>
<dbReference type="PROSITE" id="PS50109">
    <property type="entry name" value="HIS_KIN"/>
    <property type="match status" value="1"/>
</dbReference>
<keyword evidence="14" id="KW-1185">Reference proteome</keyword>
<dbReference type="SMART" id="SM00387">
    <property type="entry name" value="HATPase_c"/>
    <property type="match status" value="1"/>
</dbReference>
<evidence type="ECO:0000313" key="14">
    <source>
        <dbReference type="Proteomes" id="UP001597011"/>
    </source>
</evidence>
<sequence>MKRFIIASILLFLSSLCFSQKEIYKFDHVTIDHGLSQNSVIAIHQDNLGQIWLGTRDGLNKYNGKEFTVYRYDRTNPLSISNSDILCLEQDSSGNIWVGTAYGLNKYDPKKDVFTKYFHQNNASTPLDNIIWALKELSNKELWVGTPKGISIYNSTTNSFKSILDGKQILSIYETKKGDVFVGTKNGLKQLISKTGKTYQFKHIIGTEGLDIQDITENSSGVLFLGTRTQSVLKYDIVKQKVAPYFSEDILKGKNRNVRQVLFDDEEHLWIGTYNGLQIAKNSKSLIVLSHNINDQESINDNFIKSIYKDKHGSIWIGTYHGGVSIWDKSNVNFINIIQKPGGFGLSYKAVSSIINYKHFIYFGTEGGGISVLNTKTLTYHYINTTKTPALKSDNIKALYITNDNLLWIGTFENGLVVYNLEKEQFDTVKLTKELQDFLKNVGVYCIQQEANGNMLFGTTGKGVVRYNVLNKSFQIFDKRSRGLSNNIVRGLKVDSKNNIWVSTINGLNVINEKGAIKTYFYNKDLDSGFYMTSIFEDSNGVLWVGSDVEGLFKLEGNSFKSVDLKIDNAPLIGVRSIVEDGRGFFWISSSNQGLVYYDPVGKNVIANYTQKEGLANSQFNNNASLRMGNYNLFFGGSNGVTYFDASDFVKNNYAPQVIITDFKIKNKSVSVDDDTKLLSHTIAFTNDIELSYEQGNFNISFSIPNFINSNSNSYQYRLKGLENEWNETSQNSVNYTIQNPGDYIFEVKGVNNDGVSNSVPTTLNIRVNPAPWRTWWAFLIYGVVIFMALYYLLNILKSKEKLRHQLSLEKLEVEHTKEVNKAKLEFFTNISHEFRTPLTLILGPLHQVLENYKGSSTMYKKLKVIESSANHLLQLINRLMDFRKLENNIISLEAAEGNIVKFLKEIYLSFSVYAKDGNYKYHFYTPSEEILVYYDRYKLERVFYNLISNAFRYTPKKGTIIIRIIKEDDVIRIQVEDSGVGLAKEYQDKIFERFFELPINNKPDSDYNKGTGIGLSIVKNIVDLHKGKISVRNNEVTGSIFMVELPLGRAHLEDSEILKDFKFSDDLSQYVNQLEEQPTIIEKEDFFEELDPKLKPTILLVEDNKPLRKFMRDLLRDNYQILEAENGKVAYKMAIKESVDLIVSDVIMPEMTGTELCVTIKEDIRTSHIPLILLTSRSSLIYRLEGLEKGADDYISKPFNVKEFKLRIKNILNSVARLKQKLNSSDVIPSEDISISSLDDKLYKKALQIVENNIGNEQFDVLFFCEELGVSRTVLFKKIKAWTDFTPNEFVQHIRLKKSAQFLEQGHMNISQVSYKLGFKNPKYFSKCFRKKFGKTPTEYMKTFTDY</sequence>
<dbReference type="EC" id="2.7.13.3" evidence="2"/>
<dbReference type="Gene3D" id="1.10.287.130">
    <property type="match status" value="1"/>
</dbReference>
<dbReference type="InterPro" id="IPR018060">
    <property type="entry name" value="HTH_AraC"/>
</dbReference>
<dbReference type="InterPro" id="IPR005467">
    <property type="entry name" value="His_kinase_dom"/>
</dbReference>
<evidence type="ECO:0000256" key="9">
    <source>
        <dbReference type="SAM" id="SignalP"/>
    </source>
</evidence>
<keyword evidence="8" id="KW-1133">Transmembrane helix</keyword>
<dbReference type="InterPro" id="IPR004358">
    <property type="entry name" value="Sig_transdc_His_kin-like_C"/>
</dbReference>
<dbReference type="SUPFAM" id="SSF47384">
    <property type="entry name" value="Homodimeric domain of signal transducing histidine kinase"/>
    <property type="match status" value="1"/>
</dbReference>
<evidence type="ECO:0000256" key="5">
    <source>
        <dbReference type="ARBA" id="ARBA00023125"/>
    </source>
</evidence>
<dbReference type="PROSITE" id="PS50110">
    <property type="entry name" value="RESPONSE_REGULATORY"/>
    <property type="match status" value="1"/>
</dbReference>
<dbReference type="PRINTS" id="PR00344">
    <property type="entry name" value="BCTRLSENSOR"/>
</dbReference>
<dbReference type="Pfam" id="PF07494">
    <property type="entry name" value="Reg_prop"/>
    <property type="match status" value="4"/>
</dbReference>
<dbReference type="PROSITE" id="PS01124">
    <property type="entry name" value="HTH_ARAC_FAMILY_2"/>
    <property type="match status" value="1"/>
</dbReference>
<dbReference type="InterPro" id="IPR001789">
    <property type="entry name" value="Sig_transdc_resp-reg_receiver"/>
</dbReference>
<evidence type="ECO:0000256" key="8">
    <source>
        <dbReference type="SAM" id="Phobius"/>
    </source>
</evidence>
<dbReference type="InterPro" id="IPR003661">
    <property type="entry name" value="HisK_dim/P_dom"/>
</dbReference>
<accession>A0ABW3BT08</accession>
<dbReference type="SUPFAM" id="SSF63829">
    <property type="entry name" value="Calcium-dependent phosphotriesterase"/>
    <property type="match status" value="2"/>
</dbReference>
<keyword evidence="3 7" id="KW-0597">Phosphoprotein</keyword>
<keyword evidence="9" id="KW-0732">Signal</keyword>
<dbReference type="SMART" id="SM00448">
    <property type="entry name" value="REC"/>
    <property type="match status" value="1"/>
</dbReference>
<dbReference type="InterPro" id="IPR009057">
    <property type="entry name" value="Homeodomain-like_sf"/>
</dbReference>
<dbReference type="SMART" id="SM00388">
    <property type="entry name" value="HisKA"/>
    <property type="match status" value="1"/>
</dbReference>
<feature type="domain" description="Histidine kinase" evidence="11">
    <location>
        <begin position="830"/>
        <end position="1050"/>
    </location>
</feature>
<dbReference type="Gene3D" id="2.60.40.10">
    <property type="entry name" value="Immunoglobulins"/>
    <property type="match status" value="1"/>
</dbReference>
<dbReference type="InterPro" id="IPR011110">
    <property type="entry name" value="Reg_prop"/>
</dbReference>
<comment type="caution">
    <text evidence="13">The sequence shown here is derived from an EMBL/GenBank/DDBJ whole genome shotgun (WGS) entry which is preliminary data.</text>
</comment>
<keyword evidence="5" id="KW-0238">DNA-binding</keyword>
<feature type="transmembrane region" description="Helical" evidence="8">
    <location>
        <begin position="776"/>
        <end position="794"/>
    </location>
</feature>
<dbReference type="Pfam" id="PF12833">
    <property type="entry name" value="HTH_18"/>
    <property type="match status" value="1"/>
</dbReference>
<dbReference type="InterPro" id="IPR036097">
    <property type="entry name" value="HisK_dim/P_sf"/>
</dbReference>
<dbReference type="InterPro" id="IPR011006">
    <property type="entry name" value="CheY-like_superfamily"/>
</dbReference>
<evidence type="ECO:0000256" key="4">
    <source>
        <dbReference type="ARBA" id="ARBA00023015"/>
    </source>
</evidence>
<gene>
    <name evidence="13" type="ORF">ACFQ0I_07645</name>
</gene>
<dbReference type="Gene3D" id="3.30.565.10">
    <property type="entry name" value="Histidine kinase-like ATPase, C-terminal domain"/>
    <property type="match status" value="1"/>
</dbReference>
<dbReference type="Pfam" id="PF07495">
    <property type="entry name" value="Y_Y_Y"/>
    <property type="match status" value="1"/>
</dbReference>
<dbReference type="InterPro" id="IPR011123">
    <property type="entry name" value="Y_Y_Y"/>
</dbReference>
<dbReference type="CDD" id="cd00082">
    <property type="entry name" value="HisKA"/>
    <property type="match status" value="1"/>
</dbReference>
<proteinExistence type="predicted"/>
<evidence type="ECO:0000256" key="2">
    <source>
        <dbReference type="ARBA" id="ARBA00012438"/>
    </source>
</evidence>